<gene>
    <name evidence="8" type="primary">prkC_1</name>
    <name evidence="8" type="ORF">Poly30_00710</name>
</gene>
<reference evidence="8 9" key="1">
    <citation type="submission" date="2019-02" db="EMBL/GenBank/DDBJ databases">
        <title>Deep-cultivation of Planctomycetes and their phenomic and genomic characterization uncovers novel biology.</title>
        <authorList>
            <person name="Wiegand S."/>
            <person name="Jogler M."/>
            <person name="Boedeker C."/>
            <person name="Pinto D."/>
            <person name="Vollmers J."/>
            <person name="Rivas-Marin E."/>
            <person name="Kohn T."/>
            <person name="Peeters S.H."/>
            <person name="Heuer A."/>
            <person name="Rast P."/>
            <person name="Oberbeckmann S."/>
            <person name="Bunk B."/>
            <person name="Jeske O."/>
            <person name="Meyerdierks A."/>
            <person name="Storesund J.E."/>
            <person name="Kallscheuer N."/>
            <person name="Luecker S."/>
            <person name="Lage O.M."/>
            <person name="Pohl T."/>
            <person name="Merkel B.J."/>
            <person name="Hornburger P."/>
            <person name="Mueller R.-W."/>
            <person name="Bruemmer F."/>
            <person name="Labrenz M."/>
            <person name="Spormann A.M."/>
            <person name="Op den Camp H."/>
            <person name="Overmann J."/>
            <person name="Amann R."/>
            <person name="Jetten M.S.M."/>
            <person name="Mascher T."/>
            <person name="Medema M.H."/>
            <person name="Devos D.P."/>
            <person name="Kaster A.-K."/>
            <person name="Ovreas L."/>
            <person name="Rohde M."/>
            <person name="Galperin M.Y."/>
            <person name="Jogler C."/>
        </authorList>
    </citation>
    <scope>NUCLEOTIDE SEQUENCE [LARGE SCALE GENOMIC DNA]</scope>
    <source>
        <strain evidence="8 9">Poly30</strain>
    </source>
</reference>
<name>A0A518EKH3_9BACT</name>
<dbReference type="PROSITE" id="PS00108">
    <property type="entry name" value="PROTEIN_KINASE_ST"/>
    <property type="match status" value="1"/>
</dbReference>
<dbReference type="InterPro" id="IPR011009">
    <property type="entry name" value="Kinase-like_dom_sf"/>
</dbReference>
<dbReference type="CDD" id="cd14014">
    <property type="entry name" value="STKc_PknB_like"/>
    <property type="match status" value="1"/>
</dbReference>
<evidence type="ECO:0000256" key="4">
    <source>
        <dbReference type="ARBA" id="ARBA00022840"/>
    </source>
</evidence>
<dbReference type="SUPFAM" id="SSF81901">
    <property type="entry name" value="HCP-like"/>
    <property type="match status" value="1"/>
</dbReference>
<proteinExistence type="predicted"/>
<dbReference type="PROSITE" id="PS00107">
    <property type="entry name" value="PROTEIN_KINASE_ATP"/>
    <property type="match status" value="1"/>
</dbReference>
<keyword evidence="1 8" id="KW-0808">Transferase</keyword>
<dbReference type="InterPro" id="IPR011990">
    <property type="entry name" value="TPR-like_helical_dom_sf"/>
</dbReference>
<dbReference type="Pfam" id="PF00069">
    <property type="entry name" value="Pkinase"/>
    <property type="match status" value="1"/>
</dbReference>
<organism evidence="8 9">
    <name type="scientific">Saltatorellus ferox</name>
    <dbReference type="NCBI Taxonomy" id="2528018"/>
    <lineage>
        <taxon>Bacteria</taxon>
        <taxon>Pseudomonadati</taxon>
        <taxon>Planctomycetota</taxon>
        <taxon>Planctomycetia</taxon>
        <taxon>Planctomycetia incertae sedis</taxon>
        <taxon>Saltatorellus</taxon>
    </lineage>
</organism>
<evidence type="ECO:0000256" key="1">
    <source>
        <dbReference type="ARBA" id="ARBA00022679"/>
    </source>
</evidence>
<dbReference type="Proteomes" id="UP000320390">
    <property type="component" value="Chromosome"/>
</dbReference>
<dbReference type="InterPro" id="IPR017441">
    <property type="entry name" value="Protein_kinase_ATP_BS"/>
</dbReference>
<evidence type="ECO:0000256" key="6">
    <source>
        <dbReference type="SAM" id="MobiDB-lite"/>
    </source>
</evidence>
<evidence type="ECO:0000256" key="5">
    <source>
        <dbReference type="PROSITE-ProRule" id="PRU10141"/>
    </source>
</evidence>
<feature type="region of interest" description="Disordered" evidence="6">
    <location>
        <begin position="344"/>
        <end position="369"/>
    </location>
</feature>
<evidence type="ECO:0000256" key="3">
    <source>
        <dbReference type="ARBA" id="ARBA00022777"/>
    </source>
</evidence>
<keyword evidence="3 8" id="KW-0418">Kinase</keyword>
<dbReference type="InterPro" id="IPR000719">
    <property type="entry name" value="Prot_kinase_dom"/>
</dbReference>
<protein>
    <submittedName>
        <fullName evidence="8">Serine/threonine-protein kinase PrkC</fullName>
        <ecNumber evidence="8">2.7.11.1</ecNumber>
    </submittedName>
</protein>
<dbReference type="PANTHER" id="PTHR43289">
    <property type="entry name" value="MITOGEN-ACTIVATED PROTEIN KINASE KINASE KINASE 20-RELATED"/>
    <property type="match status" value="1"/>
</dbReference>
<keyword evidence="2 5" id="KW-0547">Nucleotide-binding</keyword>
<dbReference type="RefSeq" id="WP_419190776.1">
    <property type="nucleotide sequence ID" value="NZ_CP036434.1"/>
</dbReference>
<dbReference type="PANTHER" id="PTHR43289:SF6">
    <property type="entry name" value="SERINE_THREONINE-PROTEIN KINASE NEKL-3"/>
    <property type="match status" value="1"/>
</dbReference>
<dbReference type="Gene3D" id="1.25.40.10">
    <property type="entry name" value="Tetratricopeptide repeat domain"/>
    <property type="match status" value="1"/>
</dbReference>
<keyword evidence="9" id="KW-1185">Reference proteome</keyword>
<feature type="domain" description="Protein kinase" evidence="7">
    <location>
        <begin position="47"/>
        <end position="307"/>
    </location>
</feature>
<evidence type="ECO:0000259" key="7">
    <source>
        <dbReference type="PROSITE" id="PS50011"/>
    </source>
</evidence>
<dbReference type="Gene3D" id="1.10.510.10">
    <property type="entry name" value="Transferase(Phosphotransferase) domain 1"/>
    <property type="match status" value="1"/>
</dbReference>
<keyword evidence="4 5" id="KW-0067">ATP-binding</keyword>
<dbReference type="GO" id="GO:0005524">
    <property type="term" value="F:ATP binding"/>
    <property type="evidence" value="ECO:0007669"/>
    <property type="project" value="UniProtKB-UniRule"/>
</dbReference>
<dbReference type="GO" id="GO:0004674">
    <property type="term" value="F:protein serine/threonine kinase activity"/>
    <property type="evidence" value="ECO:0007669"/>
    <property type="project" value="UniProtKB-EC"/>
</dbReference>
<dbReference type="InterPro" id="IPR008271">
    <property type="entry name" value="Ser/Thr_kinase_AS"/>
</dbReference>
<feature type="binding site" evidence="5">
    <location>
        <position position="76"/>
    </location>
    <ligand>
        <name>ATP</name>
        <dbReference type="ChEBI" id="CHEBI:30616"/>
    </ligand>
</feature>
<dbReference type="PROSITE" id="PS50011">
    <property type="entry name" value="PROTEIN_KINASE_DOM"/>
    <property type="match status" value="1"/>
</dbReference>
<sequence>MNPETFEKTLVGHVETVAERDALEELLQHPLLGDLPRAEGYPLLGSYVLFAQLGKGGMANVFRGLHVRLETEVAIKIRTAPPGSSGARFQREASVAAKLEHPNLVRATDVNESHGLQYMVLDYIDGEDADERVARKGPLGAREALTILRDAALGLAEAHRLHFIHRDIKPANVMISREGRVKIADLGLAKSLVDDHLGLTATGGLLGTPMYMAPEQFRRSEETCKASDVYGLGATACFLLTGRHPFDGKSVPEIMQQVCVAGIERLDRSVPALDSQVVDLIESIVALDAAERPADGGELARKITPVLEALGGAVDLADPAAGASKARGVRPPTREMRSRIRAAVAGSASTIGGAPVEDHTDDAGAPAASEPRSILPWVAAAMLLAAAGGIGWSWLRSPNESRTQPVSGPQPRIQGVRAEPDLMAISTLVKNARSRREWSRGYAGLLEHVRKADGPAWLAQLSGPIEELSDEFRRQQRYEKATDLLDPGGQEALIELATTDDLFVPWTEVIAAELAVEFNGLDYVIDESRREQTESLLQKAAVGGDEEAAARAKLLQGVMGLDEFMNGRREDQIGKRVQDDLTEAAERDTDSEAAAWLAVLYLDLLQEARGRDDQLVWFRKGRMIELLQRSLDAETPSADAAYVMGHICSDGLAGVPRSLEEARHYYVLGACKGNVGSISEAILYGASLERRLDADIEEKLLHFANSETEEVATAVRDAYALAALNRAFEGQEKDPERRARALSFLRERVELDLEDKLEKARQFDRVTVFLSAWIEAAGQEGSATRAEVARWIEDHKDMLAKEIYADPLPPRSDPIWAVLLAFDPGLTTEVLVAGAGEEQREGIETFVESGSLLALLETLREDLYEDAPYVLSLFRKAIEVVKAR</sequence>
<dbReference type="SUPFAM" id="SSF56112">
    <property type="entry name" value="Protein kinase-like (PK-like)"/>
    <property type="match status" value="1"/>
</dbReference>
<evidence type="ECO:0000313" key="9">
    <source>
        <dbReference type="Proteomes" id="UP000320390"/>
    </source>
</evidence>
<evidence type="ECO:0000313" key="8">
    <source>
        <dbReference type="EMBL" id="QDV04580.1"/>
    </source>
</evidence>
<dbReference type="EMBL" id="CP036434">
    <property type="protein sequence ID" value="QDV04580.1"/>
    <property type="molecule type" value="Genomic_DNA"/>
</dbReference>
<evidence type="ECO:0000256" key="2">
    <source>
        <dbReference type="ARBA" id="ARBA00022741"/>
    </source>
</evidence>
<dbReference type="AlphaFoldDB" id="A0A518EKH3"/>
<dbReference type="EC" id="2.7.11.1" evidence="8"/>
<accession>A0A518EKH3</accession>
<dbReference type="SMART" id="SM00220">
    <property type="entry name" value="S_TKc"/>
    <property type="match status" value="1"/>
</dbReference>